<gene>
    <name evidence="11" type="ORF">BCV70DRAFT_198550</name>
</gene>
<feature type="compositionally biased region" description="Basic and acidic residues" evidence="8">
    <location>
        <begin position="715"/>
        <end position="728"/>
    </location>
</feature>
<feature type="compositionally biased region" description="Gly residues" evidence="8">
    <location>
        <begin position="1916"/>
        <end position="1925"/>
    </location>
</feature>
<name>A0A317XWR6_9BASI</name>
<feature type="compositionally biased region" description="Low complexity" evidence="8">
    <location>
        <begin position="586"/>
        <end position="604"/>
    </location>
</feature>
<dbReference type="InterPro" id="IPR024340">
    <property type="entry name" value="Sec16_CCD"/>
</dbReference>
<comment type="similarity">
    <text evidence="2 7">Belongs to the SEC16 family.</text>
</comment>
<feature type="compositionally biased region" description="Polar residues" evidence="8">
    <location>
        <begin position="2150"/>
        <end position="2161"/>
    </location>
</feature>
<dbReference type="Pfam" id="PF12932">
    <property type="entry name" value="Sec16"/>
    <property type="match status" value="1"/>
</dbReference>
<feature type="region of interest" description="Disordered" evidence="8">
    <location>
        <begin position="488"/>
        <end position="728"/>
    </location>
</feature>
<feature type="compositionally biased region" description="Polar residues" evidence="8">
    <location>
        <begin position="1136"/>
        <end position="1148"/>
    </location>
</feature>
<dbReference type="EMBL" id="KZ819189">
    <property type="protein sequence ID" value="PWZ02273.1"/>
    <property type="molecule type" value="Genomic_DNA"/>
</dbReference>
<dbReference type="GO" id="GO:0015031">
    <property type="term" value="P:protein transport"/>
    <property type="evidence" value="ECO:0007669"/>
    <property type="project" value="UniProtKB-KW"/>
</dbReference>
<feature type="region of interest" description="Disordered" evidence="8">
    <location>
        <begin position="840"/>
        <end position="916"/>
    </location>
</feature>
<feature type="compositionally biased region" description="Low complexity" evidence="8">
    <location>
        <begin position="1782"/>
        <end position="1796"/>
    </location>
</feature>
<feature type="compositionally biased region" description="Polar residues" evidence="8">
    <location>
        <begin position="259"/>
        <end position="296"/>
    </location>
</feature>
<feature type="compositionally biased region" description="Polar residues" evidence="8">
    <location>
        <begin position="230"/>
        <end position="240"/>
    </location>
</feature>
<evidence type="ECO:0000256" key="8">
    <source>
        <dbReference type="SAM" id="MobiDB-lite"/>
    </source>
</evidence>
<dbReference type="PANTHER" id="PTHR13402">
    <property type="entry name" value="RGPR-RELATED"/>
    <property type="match status" value="1"/>
</dbReference>
<keyword evidence="3 7" id="KW-0813">Transport</keyword>
<evidence type="ECO:0000259" key="9">
    <source>
        <dbReference type="Pfam" id="PF12931"/>
    </source>
</evidence>
<feature type="region of interest" description="Disordered" evidence="8">
    <location>
        <begin position="1895"/>
        <end position="1962"/>
    </location>
</feature>
<evidence type="ECO:0000256" key="1">
    <source>
        <dbReference type="ARBA" id="ARBA00004397"/>
    </source>
</evidence>
<dbReference type="GO" id="GO:0012507">
    <property type="term" value="C:ER to Golgi transport vesicle membrane"/>
    <property type="evidence" value="ECO:0007669"/>
    <property type="project" value="TreeGrafter"/>
</dbReference>
<feature type="compositionally biased region" description="Polar residues" evidence="8">
    <location>
        <begin position="849"/>
        <end position="871"/>
    </location>
</feature>
<feature type="region of interest" description="Disordered" evidence="8">
    <location>
        <begin position="1045"/>
        <end position="1148"/>
    </location>
</feature>
<feature type="domain" description="Sec16 central conserved" evidence="10">
    <location>
        <begin position="1157"/>
        <end position="1334"/>
    </location>
</feature>
<dbReference type="InParanoid" id="A0A317XWR6"/>
<feature type="compositionally biased region" description="Gly residues" evidence="8">
    <location>
        <begin position="1731"/>
        <end position="1740"/>
    </location>
</feature>
<keyword evidence="7" id="KW-0653">Protein transport</keyword>
<accession>A0A317XWR6</accession>
<feature type="region of interest" description="Disordered" evidence="8">
    <location>
        <begin position="1716"/>
        <end position="1744"/>
    </location>
</feature>
<feature type="compositionally biased region" description="Polar residues" evidence="8">
    <location>
        <begin position="13"/>
        <end position="25"/>
    </location>
</feature>
<feature type="compositionally biased region" description="Polar residues" evidence="8">
    <location>
        <begin position="554"/>
        <end position="563"/>
    </location>
</feature>
<keyword evidence="12" id="KW-1185">Reference proteome</keyword>
<feature type="region of interest" description="Disordered" evidence="8">
    <location>
        <begin position="2188"/>
        <end position="2354"/>
    </location>
</feature>
<evidence type="ECO:0000256" key="3">
    <source>
        <dbReference type="ARBA" id="ARBA00022448"/>
    </source>
</evidence>
<feature type="compositionally biased region" description="Polar residues" evidence="8">
    <location>
        <begin position="528"/>
        <end position="541"/>
    </location>
</feature>
<dbReference type="OrthoDB" id="8918678at2759"/>
<feature type="compositionally biased region" description="Basic and acidic residues" evidence="8">
    <location>
        <begin position="2115"/>
        <end position="2137"/>
    </location>
</feature>
<keyword evidence="7" id="KW-0472">Membrane</keyword>
<protein>
    <recommendedName>
        <fullName evidence="7">Protein transport protein sec16</fullName>
    </recommendedName>
</protein>
<dbReference type="Pfam" id="PF12931">
    <property type="entry name" value="TPR_Sec16"/>
    <property type="match status" value="1"/>
</dbReference>
<dbReference type="GO" id="GO:0007030">
    <property type="term" value="P:Golgi organization"/>
    <property type="evidence" value="ECO:0007669"/>
    <property type="project" value="TreeGrafter"/>
</dbReference>
<comment type="subcellular location">
    <subcellularLocation>
        <location evidence="1">Endoplasmic reticulum membrane</location>
        <topology evidence="1">Peripheral membrane protein</topology>
        <orientation evidence="1">Cytoplasmic side</orientation>
    </subcellularLocation>
</comment>
<feature type="compositionally biased region" description="Polar residues" evidence="8">
    <location>
        <begin position="192"/>
        <end position="211"/>
    </location>
</feature>
<evidence type="ECO:0000256" key="4">
    <source>
        <dbReference type="ARBA" id="ARBA00022824"/>
    </source>
</evidence>
<evidence type="ECO:0000256" key="6">
    <source>
        <dbReference type="ARBA" id="ARBA00024687"/>
    </source>
</evidence>
<dbReference type="GO" id="GO:0070973">
    <property type="term" value="P:protein localization to endoplasmic reticulum exit site"/>
    <property type="evidence" value="ECO:0007669"/>
    <property type="project" value="TreeGrafter"/>
</dbReference>
<sequence>MSDSDHHTREAASEQSTVADMNVSIQPDAVAETELHAPPIQFPAEDQQSTVKTTQEPAQEAPSSSGFLQAPVSVKRGHAPQPSVGIAASLFGSAGDDDPFSAIAVSSGQTEVGRADPFSASLNQLAEESESDFGFQHASDVFSDGVPPRPGSSKPQDAHVDDLFGNDGRETNEANQAAVHSSPVLRSLTVPGATSAQEAGNGDHNTGNSGPATPGGLFADSSYQDDWLQSGDQSAQQGGEPSQHAAADPFGASEGGQGSLSWLNSTDGSDGPQNSANAADQPDFTSGYAQSGQYDPQQYDAYGRPIDPIDYGTDNGGLYDQQGATYDPATSHQDGQYNNYDYAGQQTYASDTVPANDTAAGYEYDQKQAYGQQHEYDYYQQQEYAHTYDHQYQQQQDAHSYDHNAVYNSNTDAYQYGQYDEAYQPTDAAAATAYSQPQQQTQHGTHFNYDAPQVAPQNYDSYSSVPVIASSHAPDGQSSGWTASMGESYGYSGTEQPQSQDTYQYPAQHGESHSSQTHHDAYYGAQTYAPSQLTSPPQQSAPDPRVANPYDPPTATSEFSAASDTYAAPSSTQSLPPPPPRGPPRGGASRSASSNAHSAGASESMTTGQPPTSVAASANSVVSLEQESTETSSTSPTLQHDGQQSGQQQQRSQQRQRPVQQQSYSRRPPTNWVDSLEAAAASPPSTSTGADDSLPVLTITDEAGRQPHTGSHASGAEDRADGRDRHDAAHDAAGVDGVITAFDQLVLTNTTNDVDELASIEPSAQHVLEDLDGSALLSEQTNTAGEHGADSRQDGASSEEPAWQLQEGAVTTMDEEGLENVSYALPTSRNEPNEYNAYETAATDKDYTTSDATYSQTGAQGRVSPQAQHQQGWGDYGVSAQSRTGQEQSSHATTSLPTSSYDPYAPSSGQSHVQSRYSETFGAEDDMTSYDSNVSYGYGSFNTTHADASDPYTIDPYAPVSQQNDASAVSGRGSAYDAVQNADVAEDDVGAKTPIAAHGQHENWPGYGPAQTGEGHAANLTSDLYAPSSAASATTAAWNSERDIQGSDLCEDPYGPYPTGESATQARVHEPGLPLARPKVQHGDDRGYFGSDLPPSSSQRYPHEEQSGGTAEYSVPVSPYDPHGAAGSRSVAGDSAHSQAASESTSDMLHTMRSARIPLATFGVGGKLLTYFPGTSSTSAGEPVGEAAYGAYSYSASSYSTQIKLRLVSAVVPSSSFASAFDPLSFPGPVFEGVGSTNALSRATGAAAANKAKKAALIKHLDERVKDLSAGIGYLRRRPSFSGSARSAHSAGAGVAGLGKDNGVSEPDSDLEARRVEDKVLLLQLLKLLVENDGQAGSVGFEQGLRSLLVKAEAEESRAAATGFGAMSITAAFEMSSSTGDKVVSTHELRTDFLQGLQKMLLQGQRREAVDFAVSQKMWAHAMTIASCVDKDCWRVVVAQFIEQELGLAESALKGESDLQGLKVAYNVFSGQDPGSIFDLFRTKTQLNTMSSGLRPSTGVSGKESATGTTLPSWKDSVAIIASNNSTSDAAALTAIGDGLSTRDLIEAAHVCYLLSPQTSPVGGVDLAAVRLTLLGAPSPRISSAFASDLDGILMTEVFEYAQGLVPATKGQEAFPGIPHLQAYKLVHAHVLAELGEVGRALKYCEAIAHCLKACKSSPYLHPVLLTQLKQLSDRLTGAPHQGPGGNWVTRKMQRPTLDGVWGALEGRFTKFIAGEDGMADGDSPSKTNAGGSGGNGKGSVGTSSVGPFSHYSAITPDAASGGMTRQQSFADIGIGAHRANSTASPSVPSSRSGSAMDFRGASRRAASPKHRAASALSMRPLNSDPYSDWPQPSKAGSLQQTPSSLQDGASSSRNSFETNANGNGFGTVTGYSAGYGNDYTHAHSHGFQSSEYSAMSSTYEGPGETSYTSENAPWYGGGGRGVGNGDAHEIDSDAPTPNSDQQQNRSASNGNPDGDAYGGYGGYVDGYSGPYSGYGGFGEGDRHHIEQSGEDENAGDGRSPNDVPYYGYEPHGAQKPQFVSNVDSAALDGGAEGGFVSPFDALSSQNRTPQPRNNYAPASSTHHDDNDDDDDDLGLGNASTRKKRSPVANVDDNGNGAELDDSPRNSMSASTSVVDKDNSRDADSSKDSKDDKRQELKPSASWFGRLWGRSSSTDAPSQSQAAKAKKAHLGEEVTFYYDKDLKRWVNKKAGDSGAASTPPPPPPPGRAQTASPASQPDRSAGAASAPPMRRQSDFGPPQSGPPGPPSMRGASASYTIGRSTPPISEDREEGSSGLAPHRGPPGTGSLSRARSNLADHSMPPAAQGPLSRSGAATPGGGSSTPASLASPPPAPPGGSRAGTVKKRPIKNRYVVVD</sequence>
<feature type="region of interest" description="Disordered" evidence="8">
    <location>
        <begin position="781"/>
        <end position="803"/>
    </location>
</feature>
<proteinExistence type="inferred from homology"/>
<dbReference type="Gene3D" id="1.25.40.1030">
    <property type="match status" value="1"/>
</dbReference>
<dbReference type="InterPro" id="IPR024298">
    <property type="entry name" value="Sec16_Sec23-bd"/>
</dbReference>
<dbReference type="Proteomes" id="UP000246740">
    <property type="component" value="Unassembled WGS sequence"/>
</dbReference>
<feature type="compositionally biased region" description="Basic and acidic residues" evidence="8">
    <location>
        <begin position="156"/>
        <end position="172"/>
    </location>
</feature>
<dbReference type="GO" id="GO:0005789">
    <property type="term" value="C:endoplasmic reticulum membrane"/>
    <property type="evidence" value="ECO:0007669"/>
    <property type="project" value="UniProtKB-SubCell"/>
</dbReference>
<dbReference type="CDD" id="cd09233">
    <property type="entry name" value="ACE1-Sec16-like"/>
    <property type="match status" value="1"/>
</dbReference>
<feature type="region of interest" description="Disordered" evidence="8">
    <location>
        <begin position="1975"/>
        <end position="2172"/>
    </location>
</feature>
<evidence type="ECO:0000256" key="7">
    <source>
        <dbReference type="RuleBase" id="RU364101"/>
    </source>
</evidence>
<feature type="region of interest" description="Disordered" evidence="8">
    <location>
        <begin position="430"/>
        <end position="455"/>
    </location>
</feature>
<feature type="compositionally biased region" description="Polar residues" evidence="8">
    <location>
        <begin position="1835"/>
        <end position="1863"/>
    </location>
</feature>
<organism evidence="11 12">
    <name type="scientific">Testicularia cyperi</name>
    <dbReference type="NCBI Taxonomy" id="1882483"/>
    <lineage>
        <taxon>Eukaryota</taxon>
        <taxon>Fungi</taxon>
        <taxon>Dikarya</taxon>
        <taxon>Basidiomycota</taxon>
        <taxon>Ustilaginomycotina</taxon>
        <taxon>Ustilaginomycetes</taxon>
        <taxon>Ustilaginales</taxon>
        <taxon>Anthracoideaceae</taxon>
        <taxon>Testicularia</taxon>
    </lineage>
</organism>
<feature type="compositionally biased region" description="Low complexity" evidence="8">
    <location>
        <begin position="430"/>
        <end position="442"/>
    </location>
</feature>
<dbReference type="GO" id="GO:0070971">
    <property type="term" value="C:endoplasmic reticulum exit site"/>
    <property type="evidence" value="ECO:0007669"/>
    <property type="project" value="TreeGrafter"/>
</dbReference>
<feature type="region of interest" description="Disordered" evidence="8">
    <location>
        <begin position="1"/>
        <end position="70"/>
    </location>
</feature>
<feature type="compositionally biased region" description="Basic and acidic residues" evidence="8">
    <location>
        <begin position="1"/>
        <end position="12"/>
    </location>
</feature>
<evidence type="ECO:0000313" key="12">
    <source>
        <dbReference type="Proteomes" id="UP000246740"/>
    </source>
</evidence>
<dbReference type="GO" id="GO:0006914">
    <property type="term" value="P:autophagy"/>
    <property type="evidence" value="ECO:0007669"/>
    <property type="project" value="UniProtKB-KW"/>
</dbReference>
<feature type="compositionally biased region" description="Polar residues" evidence="8">
    <location>
        <begin position="46"/>
        <end position="67"/>
    </location>
</feature>
<comment type="function">
    <text evidence="6 7">Involved in the initiation of assembly of the COPII coat required for the formation of transport vesicles from the endoplasmic reticulum (ER) and the selection of cargo molecules. Also involved in autophagy.</text>
</comment>
<feature type="region of interest" description="Disordered" evidence="8">
    <location>
        <begin position="1282"/>
        <end position="1310"/>
    </location>
</feature>
<evidence type="ECO:0000259" key="10">
    <source>
        <dbReference type="Pfam" id="PF12932"/>
    </source>
</evidence>
<feature type="compositionally biased region" description="Low complexity" evidence="8">
    <location>
        <begin position="678"/>
        <end position="688"/>
    </location>
</feature>
<dbReference type="PANTHER" id="PTHR13402:SF6">
    <property type="entry name" value="SECRETORY 16, ISOFORM I"/>
    <property type="match status" value="1"/>
</dbReference>
<evidence type="ECO:0000313" key="11">
    <source>
        <dbReference type="EMBL" id="PWZ02273.1"/>
    </source>
</evidence>
<feature type="compositionally biased region" description="Polar residues" evidence="8">
    <location>
        <begin position="1936"/>
        <end position="1950"/>
    </location>
</feature>
<feature type="compositionally biased region" description="Low complexity" evidence="8">
    <location>
        <begin position="613"/>
        <end position="667"/>
    </location>
</feature>
<dbReference type="GO" id="GO:0016192">
    <property type="term" value="P:vesicle-mediated transport"/>
    <property type="evidence" value="ECO:0007669"/>
    <property type="project" value="UniProtKB-KW"/>
</dbReference>
<keyword evidence="4 7" id="KW-0256">Endoplasmic reticulum</keyword>
<dbReference type="STRING" id="1882483.A0A317XWR6"/>
<feature type="compositionally biased region" description="Polar residues" evidence="8">
    <location>
        <begin position="322"/>
        <end position="339"/>
    </location>
</feature>
<keyword evidence="7" id="KW-0072">Autophagy</keyword>
<keyword evidence="5 7" id="KW-0931">ER-Golgi transport</keyword>
<feature type="compositionally biased region" description="Polar residues" evidence="8">
    <location>
        <begin position="2209"/>
        <end position="2218"/>
    </location>
</feature>
<feature type="region of interest" description="Disordered" evidence="8">
    <location>
        <begin position="1780"/>
        <end position="1863"/>
    </location>
</feature>
<reference evidence="11 12" key="1">
    <citation type="journal article" date="2018" name="Mol. Biol. Evol.">
        <title>Broad Genomic Sampling Reveals a Smut Pathogenic Ancestry of the Fungal Clade Ustilaginomycotina.</title>
        <authorList>
            <person name="Kijpornyongpan T."/>
            <person name="Mondo S.J."/>
            <person name="Barry K."/>
            <person name="Sandor L."/>
            <person name="Lee J."/>
            <person name="Lipzen A."/>
            <person name="Pangilinan J."/>
            <person name="LaButti K."/>
            <person name="Hainaut M."/>
            <person name="Henrissat B."/>
            <person name="Grigoriev I.V."/>
            <person name="Spatafora J.W."/>
            <person name="Aime M.C."/>
        </authorList>
    </citation>
    <scope>NUCLEOTIDE SEQUENCE [LARGE SCALE GENOMIC DNA]</scope>
    <source>
        <strain evidence="11 12">MCA 3645</strain>
    </source>
</reference>
<feature type="compositionally biased region" description="Polar residues" evidence="8">
    <location>
        <begin position="491"/>
        <end position="505"/>
    </location>
</feature>
<feature type="compositionally biased region" description="Polar residues" evidence="8">
    <location>
        <begin position="2043"/>
        <end position="2061"/>
    </location>
</feature>
<feature type="compositionally biased region" description="Polar residues" evidence="8">
    <location>
        <begin position="1895"/>
        <end position="1912"/>
    </location>
</feature>
<feature type="compositionally biased region" description="Low complexity" evidence="8">
    <location>
        <begin position="1282"/>
        <end position="1293"/>
    </location>
</feature>
<evidence type="ECO:0000256" key="2">
    <source>
        <dbReference type="ARBA" id="ARBA00005927"/>
    </source>
</evidence>
<feature type="compositionally biased region" description="Polar residues" evidence="8">
    <location>
        <begin position="879"/>
        <end position="916"/>
    </location>
</feature>
<feature type="compositionally biased region" description="Polar residues" evidence="8">
    <location>
        <begin position="2105"/>
        <end position="2114"/>
    </location>
</feature>
<feature type="domain" description="Sec16 Sec23-binding" evidence="9">
    <location>
        <begin position="1397"/>
        <end position="1716"/>
    </location>
</feature>
<evidence type="ECO:0000256" key="5">
    <source>
        <dbReference type="ARBA" id="ARBA00022892"/>
    </source>
</evidence>
<feature type="region of interest" description="Disordered" evidence="8">
    <location>
        <begin position="126"/>
        <end position="339"/>
    </location>
</feature>